<dbReference type="Proteomes" id="UP000033070">
    <property type="component" value="Chromosome"/>
</dbReference>
<proteinExistence type="predicted"/>
<evidence type="ECO:0000256" key="1">
    <source>
        <dbReference type="SAM" id="Phobius"/>
    </source>
</evidence>
<sequence length="30" mass="3210">MSIIATISAAATVLIFIGFSIFMVTQTFKS</sequence>
<name>A0A2Z6GAM1_9PROT</name>
<evidence type="ECO:0000313" key="2">
    <source>
        <dbReference type="EMBL" id="BBE50487.1"/>
    </source>
</evidence>
<keyword evidence="1" id="KW-0812">Transmembrane</keyword>
<dbReference type="EMBL" id="AP018738">
    <property type="protein sequence ID" value="BBE50487.1"/>
    <property type="molecule type" value="Genomic_DNA"/>
</dbReference>
<dbReference type="KEGG" id="fam:OYT1_ch0924"/>
<protein>
    <submittedName>
        <fullName evidence="2">Uncharacterized protein</fullName>
    </submittedName>
</protein>
<feature type="transmembrane region" description="Helical" evidence="1">
    <location>
        <begin position="6"/>
        <end position="25"/>
    </location>
</feature>
<evidence type="ECO:0000313" key="3">
    <source>
        <dbReference type="Proteomes" id="UP000033070"/>
    </source>
</evidence>
<keyword evidence="1" id="KW-1133">Transmembrane helix</keyword>
<keyword evidence="3" id="KW-1185">Reference proteome</keyword>
<reference evidence="2 3" key="1">
    <citation type="submission" date="2018-06" db="EMBL/GenBank/DDBJ databases">
        <title>OYT1 Genome Sequencing.</title>
        <authorList>
            <person name="Kato S."/>
            <person name="Itoh T."/>
            <person name="Ohkuma M."/>
        </authorList>
    </citation>
    <scope>NUCLEOTIDE SEQUENCE [LARGE SCALE GENOMIC DNA]</scope>
    <source>
        <strain evidence="2 3">OYT1</strain>
    </source>
</reference>
<keyword evidence="1" id="KW-0472">Membrane</keyword>
<accession>A0A2Z6GAM1</accession>
<dbReference type="AlphaFoldDB" id="A0A2Z6GAM1"/>
<gene>
    <name evidence="2" type="ORF">OYT1_ch0924</name>
</gene>
<organism evidence="2 3">
    <name type="scientific">Ferriphaselus amnicola</name>
    <dbReference type="NCBI Taxonomy" id="1188319"/>
    <lineage>
        <taxon>Bacteria</taxon>
        <taxon>Pseudomonadati</taxon>
        <taxon>Pseudomonadota</taxon>
        <taxon>Betaproteobacteria</taxon>
        <taxon>Nitrosomonadales</taxon>
        <taxon>Gallionellaceae</taxon>
        <taxon>Ferriphaselus</taxon>
    </lineage>
</organism>